<protein>
    <submittedName>
        <fullName evidence="1">Uncharacterized protein</fullName>
    </submittedName>
</protein>
<dbReference type="Proteomes" id="UP001143910">
    <property type="component" value="Unassembled WGS sequence"/>
</dbReference>
<name>A0ACC1N777_9HYPO</name>
<sequence>MSSQTPEKKAVAKIYNSALAAPSIGAAWEIGLFDELRQKSRLNPDEFAKANDLDVASIQGMVIALASVDVLKLEGNEIAAGSLFDETYHSKSLFHWITLGSGDVFTRMQYHIQNKHRKGDYYARDPAAISYACRDINEQYIDSTWWAAIDGVDFKFSTVVDLGCGSGGRLMQILQRHPDVNGIGVDIAVPSMKVAEQETVEKGLASRLSFSEGDVLKLSYKEEYAKVDLITSFMMGHDFWPLENCVATLQRLREAFPNARRFFLGDATRFVMHGGDPKYGITEANVPVFNLGFEFIHALMGVTIPSMDDWDKAFARSGWRLVKKHLADVAPPLWVIFELEHA</sequence>
<keyword evidence="2" id="KW-1185">Reference proteome</keyword>
<organism evidence="1 2">
    <name type="scientific">Zarea fungicola</name>
    <dbReference type="NCBI Taxonomy" id="93591"/>
    <lineage>
        <taxon>Eukaryota</taxon>
        <taxon>Fungi</taxon>
        <taxon>Dikarya</taxon>
        <taxon>Ascomycota</taxon>
        <taxon>Pezizomycotina</taxon>
        <taxon>Sordariomycetes</taxon>
        <taxon>Hypocreomycetidae</taxon>
        <taxon>Hypocreales</taxon>
        <taxon>Cordycipitaceae</taxon>
        <taxon>Zarea</taxon>
    </lineage>
</organism>
<proteinExistence type="predicted"/>
<evidence type="ECO:0000313" key="1">
    <source>
        <dbReference type="EMBL" id="KAJ2974764.1"/>
    </source>
</evidence>
<comment type="caution">
    <text evidence="1">The sequence shown here is derived from an EMBL/GenBank/DDBJ whole genome shotgun (WGS) entry which is preliminary data.</text>
</comment>
<accession>A0ACC1N777</accession>
<reference evidence="1" key="1">
    <citation type="submission" date="2022-08" db="EMBL/GenBank/DDBJ databases">
        <title>Genome Sequence of Lecanicillium fungicola.</title>
        <authorList>
            <person name="Buettner E."/>
        </authorList>
    </citation>
    <scope>NUCLEOTIDE SEQUENCE</scope>
    <source>
        <strain evidence="1">Babe33</strain>
    </source>
</reference>
<evidence type="ECO:0000313" key="2">
    <source>
        <dbReference type="Proteomes" id="UP001143910"/>
    </source>
</evidence>
<gene>
    <name evidence="1" type="ORF">NQ176_g5883</name>
</gene>
<dbReference type="EMBL" id="JANJQO010000789">
    <property type="protein sequence ID" value="KAJ2974764.1"/>
    <property type="molecule type" value="Genomic_DNA"/>
</dbReference>